<evidence type="ECO:0000313" key="4">
    <source>
        <dbReference type="Proteomes" id="UP000645462"/>
    </source>
</evidence>
<organism evidence="3 4">
    <name type="scientific">Marivita lacus</name>
    <dbReference type="NCBI Taxonomy" id="1323742"/>
    <lineage>
        <taxon>Bacteria</taxon>
        <taxon>Pseudomonadati</taxon>
        <taxon>Pseudomonadota</taxon>
        <taxon>Alphaproteobacteria</taxon>
        <taxon>Rhodobacterales</taxon>
        <taxon>Roseobacteraceae</taxon>
        <taxon>Marivita</taxon>
    </lineage>
</organism>
<dbReference type="PROSITE" id="PS50234">
    <property type="entry name" value="VWFA"/>
    <property type="match status" value="1"/>
</dbReference>
<feature type="domain" description="VWFA" evidence="2">
    <location>
        <begin position="29"/>
        <end position="230"/>
    </location>
</feature>
<dbReference type="Pfam" id="PF13519">
    <property type="entry name" value="VWA_2"/>
    <property type="match status" value="1"/>
</dbReference>
<evidence type="ECO:0000256" key="1">
    <source>
        <dbReference type="SAM" id="SignalP"/>
    </source>
</evidence>
<gene>
    <name evidence="3" type="ORF">GCM10011363_17270</name>
</gene>
<protein>
    <recommendedName>
        <fullName evidence="2">VWFA domain-containing protein</fullName>
    </recommendedName>
</protein>
<dbReference type="Proteomes" id="UP000645462">
    <property type="component" value="Unassembled WGS sequence"/>
</dbReference>
<feature type="signal peptide" evidence="1">
    <location>
        <begin position="1"/>
        <end position="20"/>
    </location>
</feature>
<keyword evidence="4" id="KW-1185">Reference proteome</keyword>
<dbReference type="PANTHER" id="PTHR10579">
    <property type="entry name" value="CALCIUM-ACTIVATED CHLORIDE CHANNEL REGULATOR"/>
    <property type="match status" value="1"/>
</dbReference>
<comment type="caution">
    <text evidence="3">The sequence shown here is derived from an EMBL/GenBank/DDBJ whole genome shotgun (WGS) entry which is preliminary data.</text>
</comment>
<evidence type="ECO:0000259" key="2">
    <source>
        <dbReference type="PROSITE" id="PS50234"/>
    </source>
</evidence>
<dbReference type="PANTHER" id="PTHR10579:SF43">
    <property type="entry name" value="ZINC FINGER (C3HC4-TYPE RING FINGER) FAMILY PROTEIN"/>
    <property type="match status" value="1"/>
</dbReference>
<reference evidence="4" key="1">
    <citation type="journal article" date="2019" name="Int. J. Syst. Evol. Microbiol.">
        <title>The Global Catalogue of Microorganisms (GCM) 10K type strain sequencing project: providing services to taxonomists for standard genome sequencing and annotation.</title>
        <authorList>
            <consortium name="The Broad Institute Genomics Platform"/>
            <consortium name="The Broad Institute Genome Sequencing Center for Infectious Disease"/>
            <person name="Wu L."/>
            <person name="Ma J."/>
        </authorList>
    </citation>
    <scope>NUCLEOTIDE SEQUENCE [LARGE SCALE GENOMIC DNA]</scope>
    <source>
        <strain evidence="4">CGMCC 1.12478</strain>
    </source>
</reference>
<dbReference type="InterPro" id="IPR051266">
    <property type="entry name" value="CLCR"/>
</dbReference>
<feature type="chain" id="PRO_5046650475" description="VWFA domain-containing protein" evidence="1">
    <location>
        <begin position="21"/>
        <end position="241"/>
    </location>
</feature>
<dbReference type="RefSeq" id="WP_229747732.1">
    <property type="nucleotide sequence ID" value="NZ_BMFC01000003.1"/>
</dbReference>
<dbReference type="PRINTS" id="PR00453">
    <property type="entry name" value="VWFADOMAIN"/>
</dbReference>
<accession>A0ABQ1KJN3</accession>
<name>A0ABQ1KJN3_9RHOB</name>
<dbReference type="EMBL" id="BMFC01000003">
    <property type="protein sequence ID" value="GGC01207.1"/>
    <property type="molecule type" value="Genomic_DNA"/>
</dbReference>
<evidence type="ECO:0000313" key="3">
    <source>
        <dbReference type="EMBL" id="GGC01207.1"/>
    </source>
</evidence>
<keyword evidence="1" id="KW-0732">Signal</keyword>
<sequence length="241" mass="25499">MKTILTALVALGVGLGPVQAQPQTACARDAMVVFDGSGSMAEMGFNLMDEPRIIDARRAMRTVIPQVAPLRRMGLITYGPGAKASCDSVRLRFAPEADAADRMISEVERLQPEGQTPLTDAIAQAAAVLDYTQKPGVIVLVTDGKDTCGGTPCALAAELARGADMTVHVIGFRVRGQHFAWPDQSENITAEPVARCLADQTGGVYVHAETLDDLIGALRQTLGCPIYSGITPARPATREAL</sequence>
<dbReference type="InterPro" id="IPR036465">
    <property type="entry name" value="vWFA_dom_sf"/>
</dbReference>
<dbReference type="Gene3D" id="3.40.50.410">
    <property type="entry name" value="von Willebrand factor, type A domain"/>
    <property type="match status" value="1"/>
</dbReference>
<proteinExistence type="predicted"/>
<dbReference type="SUPFAM" id="SSF53300">
    <property type="entry name" value="vWA-like"/>
    <property type="match status" value="1"/>
</dbReference>
<dbReference type="InterPro" id="IPR002035">
    <property type="entry name" value="VWF_A"/>
</dbReference>
<dbReference type="SMART" id="SM00327">
    <property type="entry name" value="VWA"/>
    <property type="match status" value="1"/>
</dbReference>
<dbReference type="CDD" id="cd00198">
    <property type="entry name" value="vWFA"/>
    <property type="match status" value="1"/>
</dbReference>